<dbReference type="AlphaFoldDB" id="A0A5A9PAW4"/>
<name>A0A5A9PAW4_9TELE</name>
<dbReference type="Proteomes" id="UP000324632">
    <property type="component" value="Chromosome 7"/>
</dbReference>
<evidence type="ECO:0000256" key="1">
    <source>
        <dbReference type="SAM" id="MobiDB-lite"/>
    </source>
</evidence>
<proteinExistence type="predicted"/>
<comment type="caution">
    <text evidence="2">The sequence shown here is derived from an EMBL/GenBank/DDBJ whole genome shotgun (WGS) entry which is preliminary data.</text>
</comment>
<gene>
    <name evidence="2" type="ORF">E1301_Tti011426</name>
</gene>
<dbReference type="EMBL" id="SOYY01000007">
    <property type="protein sequence ID" value="KAA0718795.1"/>
    <property type="molecule type" value="Genomic_DNA"/>
</dbReference>
<feature type="compositionally biased region" description="Basic and acidic residues" evidence="1">
    <location>
        <begin position="59"/>
        <end position="70"/>
    </location>
</feature>
<reference evidence="2 3" key="1">
    <citation type="journal article" date="2019" name="Mol. Ecol. Resour.">
        <title>Chromosome-level genome assembly of Triplophysa tibetana, a fish adapted to the harsh high-altitude environment of the Tibetan Plateau.</title>
        <authorList>
            <person name="Yang X."/>
            <person name="Liu H."/>
            <person name="Ma Z."/>
            <person name="Zou Y."/>
            <person name="Zou M."/>
            <person name="Mao Y."/>
            <person name="Li X."/>
            <person name="Wang H."/>
            <person name="Chen T."/>
            <person name="Wang W."/>
            <person name="Yang R."/>
        </authorList>
    </citation>
    <scope>NUCLEOTIDE SEQUENCE [LARGE SCALE GENOMIC DNA]</scope>
    <source>
        <strain evidence="2">TTIB1903HZAU</strain>
        <tissue evidence="2">Muscle</tissue>
    </source>
</reference>
<feature type="region of interest" description="Disordered" evidence="1">
    <location>
        <begin position="56"/>
        <end position="76"/>
    </location>
</feature>
<evidence type="ECO:0000313" key="3">
    <source>
        <dbReference type="Proteomes" id="UP000324632"/>
    </source>
</evidence>
<organism evidence="2 3">
    <name type="scientific">Triplophysa tibetana</name>
    <dbReference type="NCBI Taxonomy" id="1572043"/>
    <lineage>
        <taxon>Eukaryota</taxon>
        <taxon>Metazoa</taxon>
        <taxon>Chordata</taxon>
        <taxon>Craniata</taxon>
        <taxon>Vertebrata</taxon>
        <taxon>Euteleostomi</taxon>
        <taxon>Actinopterygii</taxon>
        <taxon>Neopterygii</taxon>
        <taxon>Teleostei</taxon>
        <taxon>Ostariophysi</taxon>
        <taxon>Cypriniformes</taxon>
        <taxon>Nemacheilidae</taxon>
        <taxon>Triplophysa</taxon>
    </lineage>
</organism>
<protein>
    <submittedName>
        <fullName evidence="2">Uncharacterized protein</fullName>
    </submittedName>
</protein>
<evidence type="ECO:0000313" key="2">
    <source>
        <dbReference type="EMBL" id="KAA0718795.1"/>
    </source>
</evidence>
<sequence length="137" mass="14762">MAYHTKLPITDRSVPWGCRVHSVWRPVLASHNTDVWADAIWGSEDKTKCGGAVQGIQEENGKLSDGRKDPPLGGDQSALRITLSNAYSTGIDATSVRARSEGDAHRNDTNGCACVHGDFCADNLDADFRNNHTGLPS</sequence>
<accession>A0A5A9PAW4</accession>
<keyword evidence="3" id="KW-1185">Reference proteome</keyword>